<sequence>MSVNLTPSPDAVRAVAVTVVAEPPPDAAAIVAFLATDGAPPTRTPFTREQVERLGFTGKASTVVNLPVAQGPDVVLVGLGSPAAVDVAAVRDAAGEAARAVRADPVVVLDVSTLPDAVRADAHDLGAALVEGVVLGRYSFDELRSSAATALVEIVLVVGAAGGDVTEDLELGAARGLVLARAGALSRDLANAPGGHLDAPALALVARQVAAESGLEIVVHDRAALVEMGCGGLLGVNAGSVSEPQMIVLRYRPVVPGEDVPHLGLVGKGITYDSGGISLKPSNAMHAAMKMDMTGAGAVLAAMSVLRELGTEVAVSAYLACTDNMPSGSATKLGDVLTTRSGRTIEVVNTDAEGRLVMSDALTLANEDGVDAIVDVATLTGACLAALGPRTAGLIGTSPDLVAQVRAAAARTDEQVWELPLERAYRPWLDSEIADIKNLGGESAGAIVAALFLAEWVEDTPWAHLDIAGPMRVDADSAWRVKGATGYGARLLAEVVSAFRPPA</sequence>
<evidence type="ECO:0000256" key="7">
    <source>
        <dbReference type="ARBA" id="ARBA00049972"/>
    </source>
</evidence>
<dbReference type="InterPro" id="IPR000819">
    <property type="entry name" value="Peptidase_M17_C"/>
</dbReference>
<feature type="active site" evidence="8">
    <location>
        <position position="355"/>
    </location>
</feature>
<dbReference type="PRINTS" id="PR00481">
    <property type="entry name" value="LAMNOPPTDASE"/>
</dbReference>
<dbReference type="EC" id="3.4.11.10" evidence="8"/>
<feature type="binding site" evidence="8">
    <location>
        <position position="268"/>
    </location>
    <ligand>
        <name>Mn(2+)</name>
        <dbReference type="ChEBI" id="CHEBI:29035"/>
        <label>2</label>
    </ligand>
</feature>
<comment type="caution">
    <text evidence="10">The sequence shown here is derived from an EMBL/GenBank/DDBJ whole genome shotgun (WGS) entry which is preliminary data.</text>
</comment>
<feature type="binding site" evidence="8">
    <location>
        <position position="292"/>
    </location>
    <ligand>
        <name>Mn(2+)</name>
        <dbReference type="ChEBI" id="CHEBI:29035"/>
        <label>2</label>
    </ligand>
</feature>
<dbReference type="PROSITE" id="PS00631">
    <property type="entry name" value="CYTOSOL_AP"/>
    <property type="match status" value="1"/>
</dbReference>
<accession>A0A9X5IPJ2</accession>
<comment type="function">
    <text evidence="7 8">Presumably involved in the processing and regular turnover of intracellular proteins. Catalyzes the removal of unsubstituted N-terminal amino acids from various peptides.</text>
</comment>
<comment type="catalytic activity">
    <reaction evidence="1 8">
        <text>Release of an N-terminal amino acid, Xaa-|-Yaa-, in which Xaa is preferably Leu, but may be other amino acids including Pro although not Arg or Lys, and Yaa may be Pro. Amino acid amides and methyl esters are also readily hydrolyzed, but rates on arylamides are exceedingly low.</text>
        <dbReference type="EC" id="3.4.11.1"/>
    </reaction>
</comment>
<keyword evidence="11" id="KW-1185">Reference proteome</keyword>
<keyword evidence="5 8" id="KW-0645">Protease</keyword>
<evidence type="ECO:0000256" key="8">
    <source>
        <dbReference type="HAMAP-Rule" id="MF_00181"/>
    </source>
</evidence>
<dbReference type="GO" id="GO:0070006">
    <property type="term" value="F:metalloaminopeptidase activity"/>
    <property type="evidence" value="ECO:0007669"/>
    <property type="project" value="InterPro"/>
</dbReference>
<feature type="binding site" evidence="8">
    <location>
        <position position="273"/>
    </location>
    <ligand>
        <name>Mn(2+)</name>
        <dbReference type="ChEBI" id="CHEBI:29035"/>
        <label>2</label>
    </ligand>
</feature>
<dbReference type="CDD" id="cd00433">
    <property type="entry name" value="Peptidase_M17"/>
    <property type="match status" value="1"/>
</dbReference>
<dbReference type="HAMAP" id="MF_00181">
    <property type="entry name" value="Cytosol_peptidase_M17"/>
    <property type="match status" value="1"/>
</dbReference>
<evidence type="ECO:0000256" key="6">
    <source>
        <dbReference type="ARBA" id="ARBA00022801"/>
    </source>
</evidence>
<keyword evidence="8" id="KW-0464">Manganese</keyword>
<dbReference type="GO" id="GO:0006508">
    <property type="term" value="P:proteolysis"/>
    <property type="evidence" value="ECO:0007669"/>
    <property type="project" value="UniProtKB-KW"/>
</dbReference>
<dbReference type="PANTHER" id="PTHR11963:SF23">
    <property type="entry name" value="CYTOSOL AMINOPEPTIDASE"/>
    <property type="match status" value="1"/>
</dbReference>
<dbReference type="NCBIfam" id="NF002073">
    <property type="entry name" value="PRK00913.1-2"/>
    <property type="match status" value="1"/>
</dbReference>
<evidence type="ECO:0000313" key="10">
    <source>
        <dbReference type="EMBL" id="NKX93272.1"/>
    </source>
</evidence>
<dbReference type="InterPro" id="IPR043472">
    <property type="entry name" value="Macro_dom-like"/>
</dbReference>
<dbReference type="InterPro" id="IPR023042">
    <property type="entry name" value="Peptidase_M17_leu_NH2_pept"/>
</dbReference>
<dbReference type="GO" id="GO:0030145">
    <property type="term" value="F:manganese ion binding"/>
    <property type="evidence" value="ECO:0007669"/>
    <property type="project" value="UniProtKB-UniRule"/>
</dbReference>
<feature type="binding site" evidence="8">
    <location>
        <position position="353"/>
    </location>
    <ligand>
        <name>Mn(2+)</name>
        <dbReference type="ChEBI" id="CHEBI:29035"/>
        <label>1</label>
    </ligand>
</feature>
<proteinExistence type="inferred from homology"/>
<dbReference type="RefSeq" id="WP_168447328.1">
    <property type="nucleotide sequence ID" value="NZ_JAAXOW010000002.1"/>
</dbReference>
<organism evidence="10 11">
    <name type="scientific">Sanguibacter hominis ATCC BAA-789</name>
    <dbReference type="NCBI Taxonomy" id="1312740"/>
    <lineage>
        <taxon>Bacteria</taxon>
        <taxon>Bacillati</taxon>
        <taxon>Actinomycetota</taxon>
        <taxon>Actinomycetes</taxon>
        <taxon>Micrococcales</taxon>
        <taxon>Sanguibacteraceae</taxon>
        <taxon>Sanguibacter</taxon>
    </lineage>
</organism>
<dbReference type="EC" id="3.4.11.1" evidence="8"/>
<comment type="catalytic activity">
    <reaction evidence="2 8">
        <text>Release of an N-terminal amino acid, preferentially leucine, but not glutamic or aspartic acids.</text>
        <dbReference type="EC" id="3.4.11.10"/>
    </reaction>
</comment>
<dbReference type="PANTHER" id="PTHR11963">
    <property type="entry name" value="LEUCINE AMINOPEPTIDASE-RELATED"/>
    <property type="match status" value="1"/>
</dbReference>
<evidence type="ECO:0000256" key="4">
    <source>
        <dbReference type="ARBA" id="ARBA00022438"/>
    </source>
</evidence>
<gene>
    <name evidence="8" type="primary">pepA</name>
    <name evidence="10" type="ORF">HF995_08330</name>
</gene>
<dbReference type="GO" id="GO:0005737">
    <property type="term" value="C:cytoplasm"/>
    <property type="evidence" value="ECO:0007669"/>
    <property type="project" value="UniProtKB-SubCell"/>
</dbReference>
<dbReference type="Pfam" id="PF00883">
    <property type="entry name" value="Peptidase_M17"/>
    <property type="match status" value="1"/>
</dbReference>
<feature type="binding site" evidence="8">
    <location>
        <position position="273"/>
    </location>
    <ligand>
        <name>Mn(2+)</name>
        <dbReference type="ChEBI" id="CHEBI:29035"/>
        <label>1</label>
    </ligand>
</feature>
<evidence type="ECO:0000313" key="11">
    <source>
        <dbReference type="Proteomes" id="UP000774283"/>
    </source>
</evidence>
<feature type="binding site" evidence="8">
    <location>
        <position position="353"/>
    </location>
    <ligand>
        <name>Mn(2+)</name>
        <dbReference type="ChEBI" id="CHEBI:29035"/>
        <label>2</label>
    </ligand>
</feature>
<feature type="domain" description="Cytosol aminopeptidase" evidence="9">
    <location>
        <begin position="349"/>
        <end position="356"/>
    </location>
</feature>
<dbReference type="InterPro" id="IPR011356">
    <property type="entry name" value="Leucine_aapep/pepB"/>
</dbReference>
<dbReference type="InterPro" id="IPR008283">
    <property type="entry name" value="Peptidase_M17_N"/>
</dbReference>
<feature type="binding site" evidence="8">
    <location>
        <position position="351"/>
    </location>
    <ligand>
        <name>Mn(2+)</name>
        <dbReference type="ChEBI" id="CHEBI:29035"/>
        <label>1</label>
    </ligand>
</feature>
<reference evidence="10 11" key="1">
    <citation type="submission" date="2020-04" db="EMBL/GenBank/DDBJ databases">
        <title>MicrobeNet Type strains.</title>
        <authorList>
            <person name="Nicholson A.C."/>
        </authorList>
    </citation>
    <scope>NUCLEOTIDE SEQUENCE [LARGE SCALE GENOMIC DNA]</scope>
    <source>
        <strain evidence="10 11">ATCC BAA-789</strain>
    </source>
</reference>
<comment type="similarity">
    <text evidence="3 8">Belongs to the peptidase M17 family.</text>
</comment>
<feature type="active site" evidence="8">
    <location>
        <position position="280"/>
    </location>
</feature>
<dbReference type="SUPFAM" id="SSF52949">
    <property type="entry name" value="Macro domain-like"/>
    <property type="match status" value="1"/>
</dbReference>
<keyword evidence="8" id="KW-0963">Cytoplasm</keyword>
<protein>
    <recommendedName>
        <fullName evidence="8">Probable cytosol aminopeptidase</fullName>
        <ecNumber evidence="8">3.4.11.1</ecNumber>
    </recommendedName>
    <alternativeName>
        <fullName evidence="8">Leucine aminopeptidase</fullName>
        <shortName evidence="8">LAP</shortName>
        <ecNumber evidence="8">3.4.11.10</ecNumber>
    </alternativeName>
    <alternativeName>
        <fullName evidence="8">Leucyl aminopeptidase</fullName>
    </alternativeName>
</protein>
<comment type="subcellular location">
    <subcellularLocation>
        <location evidence="8">Cytoplasm</location>
    </subcellularLocation>
</comment>
<name>A0A9X5IPJ2_9MICO</name>
<keyword evidence="4 8" id="KW-0031">Aminopeptidase</keyword>
<evidence type="ECO:0000256" key="1">
    <source>
        <dbReference type="ARBA" id="ARBA00000135"/>
    </source>
</evidence>
<dbReference type="Gene3D" id="3.40.220.10">
    <property type="entry name" value="Leucine Aminopeptidase, subunit E, domain 1"/>
    <property type="match status" value="1"/>
</dbReference>
<dbReference type="EMBL" id="JAAXOW010000002">
    <property type="protein sequence ID" value="NKX93272.1"/>
    <property type="molecule type" value="Genomic_DNA"/>
</dbReference>
<dbReference type="Pfam" id="PF02789">
    <property type="entry name" value="Peptidase_M17_N"/>
    <property type="match status" value="1"/>
</dbReference>
<evidence type="ECO:0000256" key="5">
    <source>
        <dbReference type="ARBA" id="ARBA00022670"/>
    </source>
</evidence>
<evidence type="ECO:0000259" key="9">
    <source>
        <dbReference type="PROSITE" id="PS00631"/>
    </source>
</evidence>
<keyword evidence="8" id="KW-0479">Metal-binding</keyword>
<comment type="cofactor">
    <cofactor evidence="8">
        <name>Mn(2+)</name>
        <dbReference type="ChEBI" id="CHEBI:29035"/>
    </cofactor>
    <text evidence="8">Binds 2 manganese ions per subunit.</text>
</comment>
<dbReference type="Gene3D" id="3.40.630.10">
    <property type="entry name" value="Zn peptidases"/>
    <property type="match status" value="1"/>
</dbReference>
<evidence type="ECO:0000256" key="3">
    <source>
        <dbReference type="ARBA" id="ARBA00009528"/>
    </source>
</evidence>
<dbReference type="Proteomes" id="UP000774283">
    <property type="component" value="Unassembled WGS sequence"/>
</dbReference>
<dbReference type="AlphaFoldDB" id="A0A9X5IPJ2"/>
<keyword evidence="6 8" id="KW-0378">Hydrolase</keyword>
<evidence type="ECO:0000256" key="2">
    <source>
        <dbReference type="ARBA" id="ARBA00000967"/>
    </source>
</evidence>
<dbReference type="SUPFAM" id="SSF53187">
    <property type="entry name" value="Zn-dependent exopeptidases"/>
    <property type="match status" value="1"/>
</dbReference>